<dbReference type="Proteomes" id="UP000045782">
    <property type="component" value="Unassembled WGS sequence"/>
</dbReference>
<evidence type="ECO:0000256" key="1">
    <source>
        <dbReference type="SAM" id="MobiDB-lite"/>
    </source>
</evidence>
<feature type="compositionally biased region" description="Polar residues" evidence="1">
    <location>
        <begin position="153"/>
        <end position="173"/>
    </location>
</feature>
<sequence>MSRTVDIGRAAGHALARSGFTVRPMIKLQTALLVPALMSIALAVPATIAFADPDSDPSAPASDGTDSGWRATRSTPATITVTATVAPGQCQPVSGGPASTQVTDTAGPPIEPSVVARQAALTSEAKAPSSLESSRFDPYTCAPVPVESTSLTAAPSTSVIPSYTPTLNPYPGQNGSGAAGSSGSGSASTSDPLSAPTTSHAIAPAQP</sequence>
<reference evidence="2 3" key="1">
    <citation type="submission" date="2015-03" db="EMBL/GenBank/DDBJ databases">
        <authorList>
            <person name="Murphy D."/>
        </authorList>
    </citation>
    <scope>NUCLEOTIDE SEQUENCE [LARGE SCALE GENOMIC DNA]</scope>
    <source>
        <strain evidence="2 3">PAP088</strain>
    </source>
</reference>
<feature type="region of interest" description="Disordered" evidence="1">
    <location>
        <begin position="52"/>
        <end position="72"/>
    </location>
</feature>
<evidence type="ECO:0000313" key="3">
    <source>
        <dbReference type="Proteomes" id="UP000045782"/>
    </source>
</evidence>
<organism evidence="2 3">
    <name type="scientific">Mycobacteroides abscessus</name>
    <dbReference type="NCBI Taxonomy" id="36809"/>
    <lineage>
        <taxon>Bacteria</taxon>
        <taxon>Bacillati</taxon>
        <taxon>Actinomycetota</taxon>
        <taxon>Actinomycetes</taxon>
        <taxon>Mycobacteriales</taxon>
        <taxon>Mycobacteriaceae</taxon>
        <taxon>Mycobacteroides</taxon>
    </lineage>
</organism>
<evidence type="ECO:0000313" key="2">
    <source>
        <dbReference type="EMBL" id="CPV69951.1"/>
    </source>
</evidence>
<feature type="region of interest" description="Disordered" evidence="1">
    <location>
        <begin position="119"/>
        <end position="138"/>
    </location>
</feature>
<dbReference type="EMBL" id="CSWP01000012">
    <property type="protein sequence ID" value="CPV69951.1"/>
    <property type="molecule type" value="Genomic_DNA"/>
</dbReference>
<feature type="region of interest" description="Disordered" evidence="1">
    <location>
        <begin position="87"/>
        <end position="110"/>
    </location>
</feature>
<proteinExistence type="predicted"/>
<name>A0A0U0ZTB6_9MYCO</name>
<feature type="compositionally biased region" description="Gly residues" evidence="1">
    <location>
        <begin position="174"/>
        <end position="183"/>
    </location>
</feature>
<dbReference type="AlphaFoldDB" id="A0A0U0ZTB6"/>
<feature type="region of interest" description="Disordered" evidence="1">
    <location>
        <begin position="153"/>
        <end position="207"/>
    </location>
</feature>
<accession>A0A0U0ZTB6</accession>
<gene>
    <name evidence="2" type="ORF">ERS075579_04680</name>
</gene>
<feature type="compositionally biased region" description="Polar residues" evidence="1">
    <location>
        <begin position="189"/>
        <end position="200"/>
    </location>
</feature>
<protein>
    <submittedName>
        <fullName evidence="2">Uncharacterized protein</fullName>
    </submittedName>
</protein>